<dbReference type="RefSeq" id="WP_341627784.1">
    <property type="nucleotide sequence ID" value="NZ_JBAKBA010000016.1"/>
</dbReference>
<comment type="caution">
    <text evidence="2">The sequence shown here is derived from an EMBL/GenBank/DDBJ whole genome shotgun (WGS) entry which is preliminary data.</text>
</comment>
<keyword evidence="1" id="KW-0040">ANK repeat</keyword>
<dbReference type="Proteomes" id="UP001366060">
    <property type="component" value="Unassembled WGS sequence"/>
</dbReference>
<dbReference type="Pfam" id="PF12796">
    <property type="entry name" value="Ank_2"/>
    <property type="match status" value="1"/>
</dbReference>
<dbReference type="InterPro" id="IPR002110">
    <property type="entry name" value="Ankyrin_rpt"/>
</dbReference>
<dbReference type="InterPro" id="IPR036770">
    <property type="entry name" value="Ankyrin_rpt-contain_sf"/>
</dbReference>
<organism evidence="2 3">
    <name type="scientific">Psychromonas arctica</name>
    <dbReference type="NCBI Taxonomy" id="168275"/>
    <lineage>
        <taxon>Bacteria</taxon>
        <taxon>Pseudomonadati</taxon>
        <taxon>Pseudomonadota</taxon>
        <taxon>Gammaproteobacteria</taxon>
        <taxon>Alteromonadales</taxon>
        <taxon>Psychromonadaceae</taxon>
        <taxon>Psychromonas</taxon>
    </lineage>
</organism>
<dbReference type="Gene3D" id="1.25.40.20">
    <property type="entry name" value="Ankyrin repeat-containing domain"/>
    <property type="match status" value="1"/>
</dbReference>
<keyword evidence="3" id="KW-1185">Reference proteome</keyword>
<dbReference type="EMBL" id="JBAKBA010000016">
    <property type="protein sequence ID" value="MEL0659216.1"/>
    <property type="molecule type" value="Genomic_DNA"/>
</dbReference>
<gene>
    <name evidence="2" type="ORF">V6255_08690</name>
</gene>
<feature type="repeat" description="ANK" evidence="1">
    <location>
        <begin position="26"/>
        <end position="58"/>
    </location>
</feature>
<evidence type="ECO:0000256" key="1">
    <source>
        <dbReference type="PROSITE-ProRule" id="PRU00023"/>
    </source>
</evidence>
<dbReference type="PROSITE" id="PS50088">
    <property type="entry name" value="ANK_REPEAT"/>
    <property type="match status" value="1"/>
</dbReference>
<protein>
    <submittedName>
        <fullName evidence="2">Ankyrin repeat domain-containing protein</fullName>
    </submittedName>
</protein>
<name>A0ABU9HBQ3_9GAMM</name>
<dbReference type="SUPFAM" id="SSF48403">
    <property type="entry name" value="Ankyrin repeat"/>
    <property type="match status" value="1"/>
</dbReference>
<evidence type="ECO:0000313" key="3">
    <source>
        <dbReference type="Proteomes" id="UP001366060"/>
    </source>
</evidence>
<reference evidence="2 3" key="1">
    <citation type="submission" date="2024-02" db="EMBL/GenBank/DDBJ databases">
        <title>Bacteria isolated from the canopy kelp, Nereocystis luetkeana.</title>
        <authorList>
            <person name="Pfister C.A."/>
            <person name="Younker I.T."/>
            <person name="Light S.H."/>
        </authorList>
    </citation>
    <scope>NUCLEOTIDE SEQUENCE [LARGE SCALE GENOMIC DNA]</scope>
    <source>
        <strain evidence="2 3">TI.2.07</strain>
    </source>
</reference>
<proteinExistence type="predicted"/>
<sequence length="185" mass="20439">MIINKDLNAIELALQLGADPNFISGNNDHPIAYIVGDGDDKILELLLKYGGNANAVDHNAYPVIFRAIGHDNWNHINMLLEFGADLNRAEPGGDNAPLYSTSLNKFEICYQLIKMGAAYNKPNSAGVTIAYQIESKLSKNLLSSEFEAYGWAIKTKELLISKGIKFPPYSPKDVRERLKNGQSIN</sequence>
<evidence type="ECO:0000313" key="2">
    <source>
        <dbReference type="EMBL" id="MEL0659216.1"/>
    </source>
</evidence>
<accession>A0ABU9HBQ3</accession>